<dbReference type="EMBL" id="BPLQ01013033">
    <property type="protein sequence ID" value="GIY69321.1"/>
    <property type="molecule type" value="Genomic_DNA"/>
</dbReference>
<dbReference type="Proteomes" id="UP001054837">
    <property type="component" value="Unassembled WGS sequence"/>
</dbReference>
<protein>
    <submittedName>
        <fullName evidence="1">Uncharacterized protein</fullName>
    </submittedName>
</protein>
<name>A0AAV4VG19_9ARAC</name>
<comment type="caution">
    <text evidence="1">The sequence shown here is derived from an EMBL/GenBank/DDBJ whole genome shotgun (WGS) entry which is preliminary data.</text>
</comment>
<keyword evidence="2" id="KW-1185">Reference proteome</keyword>
<sequence length="83" mass="9446">MFPMLELFLQQLPASVQSILVSFSLLTLPKEAEVTDRSLEVNPMPISASSVTTDSNPETSKLLSEFEKLHKHIDKLQFYHKRS</sequence>
<evidence type="ECO:0000313" key="2">
    <source>
        <dbReference type="Proteomes" id="UP001054837"/>
    </source>
</evidence>
<dbReference type="AlphaFoldDB" id="A0AAV4VG19"/>
<reference evidence="1 2" key="1">
    <citation type="submission" date="2021-06" db="EMBL/GenBank/DDBJ databases">
        <title>Caerostris darwini draft genome.</title>
        <authorList>
            <person name="Kono N."/>
            <person name="Arakawa K."/>
        </authorList>
    </citation>
    <scope>NUCLEOTIDE SEQUENCE [LARGE SCALE GENOMIC DNA]</scope>
</reference>
<accession>A0AAV4VG19</accession>
<proteinExistence type="predicted"/>
<gene>
    <name evidence="1" type="ORF">CDAR_121231</name>
</gene>
<evidence type="ECO:0000313" key="1">
    <source>
        <dbReference type="EMBL" id="GIY69321.1"/>
    </source>
</evidence>
<organism evidence="1 2">
    <name type="scientific">Caerostris darwini</name>
    <dbReference type="NCBI Taxonomy" id="1538125"/>
    <lineage>
        <taxon>Eukaryota</taxon>
        <taxon>Metazoa</taxon>
        <taxon>Ecdysozoa</taxon>
        <taxon>Arthropoda</taxon>
        <taxon>Chelicerata</taxon>
        <taxon>Arachnida</taxon>
        <taxon>Araneae</taxon>
        <taxon>Araneomorphae</taxon>
        <taxon>Entelegynae</taxon>
        <taxon>Araneoidea</taxon>
        <taxon>Araneidae</taxon>
        <taxon>Caerostris</taxon>
    </lineage>
</organism>